<evidence type="ECO:0000256" key="7">
    <source>
        <dbReference type="SAM" id="Phobius"/>
    </source>
</evidence>
<sequence>MNVPDPDFAAEQEARRRADWTRQEQAHHADQLASGHASPAAASPHAPLSDNSDRPTTVLGRPAAHVPLAEQDTAALPRPRYGQYGGAHDTPPRNAAQPSAGLPSSAPEQSLPPHGRPLGRTYESYQPTAENHYPPRPRTAAPAYEPSKPPLAPQYSQYQDPRSDPQHAPQQLQRPQRGNSRRDPAESAPYLQPPYPRDDYPRGDYRRDDYRQDEYSRDEYAGDDFPRYNDAGNDFPQHVPDPARRPRPPRPRGAHLPPYSEPLAAGKGDVGRPTTDGTARRTPRKITVTRVAAMRSREITERGFQLFRKATTADGADLSGLSHLTYATMANYATDAALAVALANTLFLVKPEEGAGRVLLYLLITVAPFAFIAPIIGPFLDRLQSGRRLTLAATLAGRGVFAILMIFTFKDGDASWALYPCALASLVFSKSFGVLKASLTPRVLPEAITLVATNSRLTVFGLIAGGVAGAVSASLTWAFGSPGALVFTAIIGAAGAYLCIKIPAWVESTEGEVPVQLAPGTRSGPIALPLSVRTTLWANSVIRIETGFLAMFIAFVVMQEYAAESGLTKLMLLGIVGVAAGVGGFIGNALGAKLNLRSPESISIFSLMAVLVMVIIAAIMPGLASAALVGLVGSAASSLAKVCLDSIIQRDLPEASSASAFGRSETALQLAWVFGGVIGLLLGGLLNLPHDTIYTIGFAVATVLLTIGLVHTWLLRRGRYLIPPITLPWRRGKSPRATSSPSTVALPPSVMPPTSREPRPAGGRVPKRLRRSGKDGYR</sequence>
<dbReference type="InterPro" id="IPR036259">
    <property type="entry name" value="MFS_trans_sf"/>
</dbReference>
<reference evidence="8 9" key="2">
    <citation type="submission" date="2018-12" db="EMBL/GenBank/DDBJ databases">
        <title>Nakamurella antarcticus sp. nov., isolated from Antarctica South Shetland Islands soil.</title>
        <authorList>
            <person name="Peng F."/>
        </authorList>
    </citation>
    <scope>NUCLEOTIDE SEQUENCE [LARGE SCALE GENOMIC DNA]</scope>
    <source>
        <strain evidence="8 9">S14-144</strain>
    </source>
</reference>
<feature type="transmembrane region" description="Helical" evidence="7">
    <location>
        <begin position="536"/>
        <end position="558"/>
    </location>
</feature>
<evidence type="ECO:0000256" key="2">
    <source>
        <dbReference type="ARBA" id="ARBA00022475"/>
    </source>
</evidence>
<accession>A0A3G8ZRY2</accession>
<evidence type="ECO:0000313" key="9">
    <source>
        <dbReference type="Proteomes" id="UP000268084"/>
    </source>
</evidence>
<evidence type="ECO:0000256" key="1">
    <source>
        <dbReference type="ARBA" id="ARBA00004651"/>
    </source>
</evidence>
<dbReference type="PANTHER" id="PTHR23513:SF18">
    <property type="entry name" value="INTEGRAL MEMBRANE PROTEIN"/>
    <property type="match status" value="1"/>
</dbReference>
<dbReference type="OrthoDB" id="5170137at2"/>
<feature type="transmembrane region" description="Helical" evidence="7">
    <location>
        <begin position="692"/>
        <end position="715"/>
    </location>
</feature>
<dbReference type="CDD" id="cd06173">
    <property type="entry name" value="MFS_MefA_like"/>
    <property type="match status" value="1"/>
</dbReference>
<evidence type="ECO:0000256" key="3">
    <source>
        <dbReference type="ARBA" id="ARBA00022692"/>
    </source>
</evidence>
<proteinExistence type="predicted"/>
<protein>
    <submittedName>
        <fullName evidence="8">MFS transporter</fullName>
    </submittedName>
</protein>
<feature type="transmembrane region" description="Helical" evidence="7">
    <location>
        <begin position="477"/>
        <end position="500"/>
    </location>
</feature>
<dbReference type="PANTHER" id="PTHR23513">
    <property type="entry name" value="INTEGRAL MEMBRANE EFFLUX PROTEIN-RELATED"/>
    <property type="match status" value="1"/>
</dbReference>
<keyword evidence="9" id="KW-1185">Reference proteome</keyword>
<feature type="transmembrane region" description="Helical" evidence="7">
    <location>
        <begin position="667"/>
        <end position="686"/>
    </location>
</feature>
<evidence type="ECO:0000256" key="4">
    <source>
        <dbReference type="ARBA" id="ARBA00022989"/>
    </source>
</evidence>
<dbReference type="KEGG" id="nak:EH165_02905"/>
<keyword evidence="4 7" id="KW-1133">Transmembrane helix</keyword>
<dbReference type="Pfam" id="PF07690">
    <property type="entry name" value="MFS_1"/>
    <property type="match status" value="1"/>
</dbReference>
<evidence type="ECO:0000313" key="8">
    <source>
        <dbReference type="EMBL" id="AZI57264.1"/>
    </source>
</evidence>
<organism evidence="8 9">
    <name type="scientific">Nakamurella antarctica</name>
    <dbReference type="NCBI Taxonomy" id="1902245"/>
    <lineage>
        <taxon>Bacteria</taxon>
        <taxon>Bacillati</taxon>
        <taxon>Actinomycetota</taxon>
        <taxon>Actinomycetes</taxon>
        <taxon>Nakamurellales</taxon>
        <taxon>Nakamurellaceae</taxon>
        <taxon>Nakamurella</taxon>
    </lineage>
</organism>
<feature type="region of interest" description="Disordered" evidence="6">
    <location>
        <begin position="731"/>
        <end position="778"/>
    </location>
</feature>
<comment type="subcellular location">
    <subcellularLocation>
        <location evidence="1">Cell membrane</location>
        <topology evidence="1">Multi-pass membrane protein</topology>
    </subcellularLocation>
</comment>
<evidence type="ECO:0000256" key="5">
    <source>
        <dbReference type="ARBA" id="ARBA00023136"/>
    </source>
</evidence>
<feature type="compositionally biased region" description="Low complexity" evidence="6">
    <location>
        <begin position="33"/>
        <end position="47"/>
    </location>
</feature>
<dbReference type="AlphaFoldDB" id="A0A3G8ZRY2"/>
<reference evidence="8 9" key="1">
    <citation type="submission" date="2018-11" db="EMBL/GenBank/DDBJ databases">
        <authorList>
            <person name="Da X."/>
        </authorList>
    </citation>
    <scope>NUCLEOTIDE SEQUENCE [LARGE SCALE GENOMIC DNA]</scope>
    <source>
        <strain evidence="8 9">S14-144</strain>
    </source>
</reference>
<dbReference type="Proteomes" id="UP000268084">
    <property type="component" value="Chromosome"/>
</dbReference>
<dbReference type="InterPro" id="IPR011701">
    <property type="entry name" value="MFS"/>
</dbReference>
<feature type="transmembrane region" description="Helical" evidence="7">
    <location>
        <begin position="570"/>
        <end position="590"/>
    </location>
</feature>
<gene>
    <name evidence="8" type="ORF">EH165_02905</name>
</gene>
<feature type="transmembrane region" description="Helical" evidence="7">
    <location>
        <begin position="602"/>
        <end position="620"/>
    </location>
</feature>
<dbReference type="GO" id="GO:0005886">
    <property type="term" value="C:plasma membrane"/>
    <property type="evidence" value="ECO:0007669"/>
    <property type="project" value="UniProtKB-SubCell"/>
</dbReference>
<feature type="transmembrane region" description="Helical" evidence="7">
    <location>
        <begin position="358"/>
        <end position="377"/>
    </location>
</feature>
<evidence type="ECO:0000256" key="6">
    <source>
        <dbReference type="SAM" id="MobiDB-lite"/>
    </source>
</evidence>
<dbReference type="RefSeq" id="WP_124797949.1">
    <property type="nucleotide sequence ID" value="NZ_CP034170.1"/>
</dbReference>
<name>A0A3G8ZRY2_9ACTN</name>
<keyword evidence="2" id="KW-1003">Cell membrane</keyword>
<dbReference type="Gene3D" id="1.20.1250.20">
    <property type="entry name" value="MFS general substrate transporter like domains"/>
    <property type="match status" value="1"/>
</dbReference>
<feature type="transmembrane region" description="Helical" evidence="7">
    <location>
        <begin position="447"/>
        <end position="471"/>
    </location>
</feature>
<feature type="compositionally biased region" description="Basic and acidic residues" evidence="6">
    <location>
        <begin position="196"/>
        <end position="227"/>
    </location>
</feature>
<feature type="compositionally biased region" description="Polar residues" evidence="6">
    <location>
        <begin position="168"/>
        <end position="178"/>
    </location>
</feature>
<dbReference type="SUPFAM" id="SSF103473">
    <property type="entry name" value="MFS general substrate transporter"/>
    <property type="match status" value="1"/>
</dbReference>
<feature type="transmembrane region" description="Helical" evidence="7">
    <location>
        <begin position="389"/>
        <end position="410"/>
    </location>
</feature>
<feature type="region of interest" description="Disordered" evidence="6">
    <location>
        <begin position="1"/>
        <end position="281"/>
    </location>
</feature>
<feature type="compositionally biased region" description="Basic and acidic residues" evidence="6">
    <location>
        <begin position="12"/>
        <end position="30"/>
    </location>
</feature>
<keyword evidence="5 7" id="KW-0472">Membrane</keyword>
<dbReference type="GO" id="GO:0022857">
    <property type="term" value="F:transmembrane transporter activity"/>
    <property type="evidence" value="ECO:0007669"/>
    <property type="project" value="InterPro"/>
</dbReference>
<dbReference type="EMBL" id="CP034170">
    <property type="protein sequence ID" value="AZI57264.1"/>
    <property type="molecule type" value="Genomic_DNA"/>
</dbReference>
<keyword evidence="3 7" id="KW-0812">Transmembrane</keyword>